<reference evidence="2 3" key="2">
    <citation type="submission" date="2022-06" db="EMBL/GenBank/DDBJ databases">
        <title>Genomic Encyclopedia of Type Strains, Phase I: the one thousand microbial genomes (KMG-I) project.</title>
        <authorList>
            <person name="Kyrpides N."/>
        </authorList>
    </citation>
    <scope>NUCLEOTIDE SEQUENCE [LARGE SCALE GENOMIC DNA]</scope>
    <source>
        <strain evidence="2 3">DSM 43889</strain>
    </source>
</reference>
<comment type="caution">
    <text evidence="2">The sequence shown here is derived from an EMBL/GenBank/DDBJ whole genome shotgun (WGS) entry which is preliminary data.</text>
</comment>
<protein>
    <submittedName>
        <fullName evidence="2">NADPH:quinone reductase</fullName>
    </submittedName>
</protein>
<dbReference type="SMART" id="SM00829">
    <property type="entry name" value="PKS_ER"/>
    <property type="match status" value="1"/>
</dbReference>
<feature type="domain" description="Enoyl reductase (ER)" evidence="1">
    <location>
        <begin position="11"/>
        <end position="310"/>
    </location>
</feature>
<evidence type="ECO:0000313" key="3">
    <source>
        <dbReference type="Proteomes" id="UP000791080"/>
    </source>
</evidence>
<dbReference type="EMBL" id="AUBJ02000001">
    <property type="protein sequence ID" value="MCP2332491.1"/>
    <property type="molecule type" value="Genomic_DNA"/>
</dbReference>
<dbReference type="InterPro" id="IPR052733">
    <property type="entry name" value="Chloroplast_QOR"/>
</dbReference>
<gene>
    <name evidence="2" type="ORF">G443_002761</name>
</gene>
<reference evidence="2 3" key="1">
    <citation type="submission" date="2013-07" db="EMBL/GenBank/DDBJ databases">
        <authorList>
            <consortium name="DOE Joint Genome Institute"/>
            <person name="Reeve W."/>
            <person name="Huntemann M."/>
            <person name="Han J."/>
            <person name="Chen A."/>
            <person name="Kyrpides N."/>
            <person name="Mavromatis K."/>
            <person name="Markowitz V."/>
            <person name="Palaniappan K."/>
            <person name="Ivanova N."/>
            <person name="Schaumberg A."/>
            <person name="Pati A."/>
            <person name="Liolios K."/>
            <person name="Nordberg H.P."/>
            <person name="Cantor M.N."/>
            <person name="Hua S.X."/>
            <person name="Woyke T."/>
        </authorList>
    </citation>
    <scope>NUCLEOTIDE SEQUENCE [LARGE SCALE GENOMIC DNA]</scope>
    <source>
        <strain evidence="2 3">DSM 43889</strain>
    </source>
</reference>
<dbReference type="Pfam" id="PF13602">
    <property type="entry name" value="ADH_zinc_N_2"/>
    <property type="match status" value="1"/>
</dbReference>
<evidence type="ECO:0000259" key="1">
    <source>
        <dbReference type="SMART" id="SM00829"/>
    </source>
</evidence>
<dbReference type="SUPFAM" id="SSF50129">
    <property type="entry name" value="GroES-like"/>
    <property type="match status" value="1"/>
</dbReference>
<sequence length="312" mass="32006">MRALVATDYGALDQALVLASVPEPVPAPGQVLVRVRAAALNPLDLALILGSMREQMPIAHPFTVGMDAAGVVVAVGDGVRDHAPGDEVLGYSAFVSGTVAEYTLIESGPYLASRPAGLDPVRAAGVPESGLTATHLLRAAGLRPGSSMLVIGATGGIGLYTVQLATAAGVEVLATGKPTDRDYVRSLGAVEMVDYTRGQVVRDALALRPDGVDVVLDLVNAGPDIVASAEAVRPGGRVVSPLGGPTELGRGVTAHYIGQMTPRPGDLAELAARAASGRLRVEVGAVYPLDEAKQAVTDFASRHIHGKVVVRI</sequence>
<dbReference type="InterPro" id="IPR020843">
    <property type="entry name" value="ER"/>
</dbReference>
<dbReference type="InterPro" id="IPR036291">
    <property type="entry name" value="NAD(P)-bd_dom_sf"/>
</dbReference>
<dbReference type="PANTHER" id="PTHR44013:SF1">
    <property type="entry name" value="ZINC-TYPE ALCOHOL DEHYDROGENASE-LIKE PROTEIN C16A3.02C"/>
    <property type="match status" value="1"/>
</dbReference>
<dbReference type="RefSeq" id="WP_026417467.1">
    <property type="nucleotide sequence ID" value="NZ_AUBJ02000001.1"/>
</dbReference>
<dbReference type="Pfam" id="PF08240">
    <property type="entry name" value="ADH_N"/>
    <property type="match status" value="1"/>
</dbReference>
<accession>A0ABT1JK09</accession>
<name>A0ABT1JK09_ACTCY</name>
<organism evidence="2 3">
    <name type="scientific">Actinoalloteichus caeruleus DSM 43889</name>
    <dbReference type="NCBI Taxonomy" id="1120930"/>
    <lineage>
        <taxon>Bacteria</taxon>
        <taxon>Bacillati</taxon>
        <taxon>Actinomycetota</taxon>
        <taxon>Actinomycetes</taxon>
        <taxon>Pseudonocardiales</taxon>
        <taxon>Pseudonocardiaceae</taxon>
        <taxon>Actinoalloteichus</taxon>
        <taxon>Actinoalloteichus cyanogriseus</taxon>
    </lineage>
</organism>
<dbReference type="Proteomes" id="UP000791080">
    <property type="component" value="Unassembled WGS sequence"/>
</dbReference>
<dbReference type="Gene3D" id="3.40.50.720">
    <property type="entry name" value="NAD(P)-binding Rossmann-like Domain"/>
    <property type="match status" value="1"/>
</dbReference>
<proteinExistence type="predicted"/>
<dbReference type="InterPro" id="IPR011032">
    <property type="entry name" value="GroES-like_sf"/>
</dbReference>
<evidence type="ECO:0000313" key="2">
    <source>
        <dbReference type="EMBL" id="MCP2332491.1"/>
    </source>
</evidence>
<dbReference type="InterPro" id="IPR013154">
    <property type="entry name" value="ADH-like_N"/>
</dbReference>
<dbReference type="Gene3D" id="3.90.180.10">
    <property type="entry name" value="Medium-chain alcohol dehydrogenases, catalytic domain"/>
    <property type="match status" value="1"/>
</dbReference>
<keyword evidence="3" id="KW-1185">Reference proteome</keyword>
<dbReference type="SUPFAM" id="SSF51735">
    <property type="entry name" value="NAD(P)-binding Rossmann-fold domains"/>
    <property type="match status" value="1"/>
</dbReference>
<dbReference type="CDD" id="cd05289">
    <property type="entry name" value="MDR_like_2"/>
    <property type="match status" value="1"/>
</dbReference>
<dbReference type="PANTHER" id="PTHR44013">
    <property type="entry name" value="ZINC-TYPE ALCOHOL DEHYDROGENASE-LIKE PROTEIN C16A3.02C"/>
    <property type="match status" value="1"/>
</dbReference>